<sequence>MAAGEIFENLKEFSAKENRVVFKNPFFLFGDEPKDEAPEEVLITTHAIQGNYGEIVSANDVAIFIADLLNK</sequence>
<comment type="caution">
    <text evidence="1">The sequence shown here is derived from an EMBL/GenBank/DDBJ whole genome shotgun (WGS) entry which is preliminary data.</text>
</comment>
<name>A0A0G0X646_9BACT</name>
<organism evidence="1 2">
    <name type="scientific">Candidatus Roizmanbacteria bacterium GW2011_GWC2_41_7</name>
    <dbReference type="NCBI Taxonomy" id="1618487"/>
    <lineage>
        <taxon>Bacteria</taxon>
        <taxon>Candidatus Roizmaniibacteriota</taxon>
    </lineage>
</organism>
<evidence type="ECO:0000313" key="2">
    <source>
        <dbReference type="Proteomes" id="UP000034371"/>
    </source>
</evidence>
<proteinExistence type="predicted"/>
<evidence type="ECO:0000313" key="1">
    <source>
        <dbReference type="EMBL" id="KKS20539.1"/>
    </source>
</evidence>
<accession>A0A0G0X646</accession>
<dbReference type="Proteomes" id="UP000034371">
    <property type="component" value="Unassembled WGS sequence"/>
</dbReference>
<dbReference type="AlphaFoldDB" id="A0A0G0X646"/>
<dbReference type="EMBL" id="LCBY01000060">
    <property type="protein sequence ID" value="KKS20539.1"/>
    <property type="molecule type" value="Genomic_DNA"/>
</dbReference>
<reference evidence="1 2" key="1">
    <citation type="journal article" date="2015" name="Nature">
        <title>rRNA introns, odd ribosomes, and small enigmatic genomes across a large radiation of phyla.</title>
        <authorList>
            <person name="Brown C.T."/>
            <person name="Hug L.A."/>
            <person name="Thomas B.C."/>
            <person name="Sharon I."/>
            <person name="Castelle C.J."/>
            <person name="Singh A."/>
            <person name="Wilkins M.J."/>
            <person name="Williams K.H."/>
            <person name="Banfield J.F."/>
        </authorList>
    </citation>
    <scope>NUCLEOTIDE SEQUENCE [LARGE SCALE GENOMIC DNA]</scope>
</reference>
<protein>
    <submittedName>
        <fullName evidence="1">Uncharacterized protein</fullName>
    </submittedName>
</protein>
<gene>
    <name evidence="1" type="ORF">UU78_C0060G0004</name>
</gene>